<dbReference type="SUPFAM" id="SSF48452">
    <property type="entry name" value="TPR-like"/>
    <property type="match status" value="2"/>
</dbReference>
<dbReference type="InterPro" id="IPR021183">
    <property type="entry name" value="NatA_aux_su"/>
</dbReference>
<reference evidence="5 6" key="2">
    <citation type="journal article" date="2019" name="G3 (Bethesda)">
        <title>Hybrid Assembly of the Genome of the Entomopathogenic Nematode Steinernema carpocapsae Identifies the X-Chromosome.</title>
        <authorList>
            <person name="Serra L."/>
            <person name="Macchietto M."/>
            <person name="Macias-Munoz A."/>
            <person name="McGill C.J."/>
            <person name="Rodriguez I.M."/>
            <person name="Rodriguez B."/>
            <person name="Murad R."/>
            <person name="Mortazavi A."/>
        </authorList>
    </citation>
    <scope>NUCLEOTIDE SEQUENCE [LARGE SCALE GENOMIC DNA]</scope>
    <source>
        <strain evidence="5 6">ALL</strain>
    </source>
</reference>
<sequence>MALGQLVTSTSQPLSRRNMLSFRKIVMFYEMKNYRQGLKTAKALLEIVPDHGATLAMKGLILSCTGKPAEARENVKKGLECDIKSLLCWYVYALILRAARQYDEAMKAYKAALMMDPENIQILRDLSLLQVQLRDYEGYHDTMQTLMMLRPTDVMGWISYAIASHLLGNHELALKILQTYVDFMSANPWDAKFDYKHSELLMYQVMILREAQQPKEALEKLEENSMFVTDEDCHQEARAEILLEMGELEKAELQYWQLIKRNSERKIYYEQIEKCRMLKEDDTAGRLQVYTDAQSLRPGAIVPKQQLLNFLEGEELRNFLAPFIIDGVCKGVPSLMKNLIPLYSDVKKVAVFEQVLLDCVQDQVHRPGLPAHSNTSLTVILWLYYFLAQHYDRLGNYTLAMKYIDQAVQHTPTPIEVLTAKARILKHMGDLREAAALMVQAQSLDTADGYINSKCTKYMLRAGEIKEAENMCGKFTRENTNPTECLTEMPCMWYQVERARAFNAAKDYDQALVNCHQINSHFDTFYENQYNVQSYSGRKMKLTSYVKLLRLEDVMRYHDFYINGMKVAVKVYLRMLDRPKDFTEEKPVEGHENMTNAEILKARKAAAKAEEAKKQQKNKKKKDEDIEGVVIEKYDPEKLIKESKPLEEAMKFVEPILRLAQMKDIEAIILASEVFLRRDKVLRMLQCLIRAAKIDAAHPLLHVAKIKFLKYYQDKQYEGLMAEVVSTATQKLFEGQLNPSEANENFKNAHINSFPHRVAVAEANVVIDVSSAAQVKNWLLKSLDDEKLSSLNLKNCTSLYDSIVYGRLGEWSKEETGQLTKRCQQLFKNANVFGGGSLAKNSPASANCEGASTA</sequence>
<feature type="repeat" description="TPR" evidence="3">
    <location>
        <begin position="381"/>
        <end position="414"/>
    </location>
</feature>
<dbReference type="EMBL" id="AZBU02000005">
    <property type="protein sequence ID" value="TKR77240.1"/>
    <property type="molecule type" value="Genomic_DNA"/>
</dbReference>
<dbReference type="SMART" id="SM00028">
    <property type="entry name" value="TPR"/>
    <property type="match status" value="6"/>
</dbReference>
<dbReference type="Proteomes" id="UP000298663">
    <property type="component" value="Unassembled WGS sequence"/>
</dbReference>
<accession>A0A4U5N4G0</accession>
<evidence type="ECO:0000256" key="1">
    <source>
        <dbReference type="ARBA" id="ARBA00022737"/>
    </source>
</evidence>
<keyword evidence="1" id="KW-0677">Repeat</keyword>
<evidence type="ECO:0000256" key="4">
    <source>
        <dbReference type="SAM" id="Coils"/>
    </source>
</evidence>
<evidence type="ECO:0000313" key="5">
    <source>
        <dbReference type="EMBL" id="TKR77240.1"/>
    </source>
</evidence>
<dbReference type="PANTHER" id="PTHR22767">
    <property type="entry name" value="N-TERMINAL ACETYLTRANSFERASE-RELATED"/>
    <property type="match status" value="1"/>
</dbReference>
<reference evidence="5 6" key="1">
    <citation type="journal article" date="2015" name="Genome Biol.">
        <title>Comparative genomics of Steinernema reveals deeply conserved gene regulatory networks.</title>
        <authorList>
            <person name="Dillman A.R."/>
            <person name="Macchietto M."/>
            <person name="Porter C.F."/>
            <person name="Rogers A."/>
            <person name="Williams B."/>
            <person name="Antoshechkin I."/>
            <person name="Lee M.M."/>
            <person name="Goodwin Z."/>
            <person name="Lu X."/>
            <person name="Lewis E.E."/>
            <person name="Goodrich-Blair H."/>
            <person name="Stock S.P."/>
            <person name="Adams B.J."/>
            <person name="Sternberg P.W."/>
            <person name="Mortazavi A."/>
        </authorList>
    </citation>
    <scope>NUCLEOTIDE SEQUENCE [LARGE SCALE GENOMIC DNA]</scope>
    <source>
        <strain evidence="5 6">ALL</strain>
    </source>
</reference>
<dbReference type="Gene3D" id="1.25.40.1010">
    <property type="match status" value="1"/>
</dbReference>
<keyword evidence="4" id="KW-0175">Coiled coil</keyword>
<organism evidence="5 6">
    <name type="scientific">Steinernema carpocapsae</name>
    <name type="common">Entomopathogenic nematode</name>
    <dbReference type="NCBI Taxonomy" id="34508"/>
    <lineage>
        <taxon>Eukaryota</taxon>
        <taxon>Metazoa</taxon>
        <taxon>Ecdysozoa</taxon>
        <taxon>Nematoda</taxon>
        <taxon>Chromadorea</taxon>
        <taxon>Rhabditida</taxon>
        <taxon>Tylenchina</taxon>
        <taxon>Panagrolaimomorpha</taxon>
        <taxon>Strongyloidoidea</taxon>
        <taxon>Steinernematidae</taxon>
        <taxon>Steinernema</taxon>
    </lineage>
</organism>
<evidence type="ECO:0000256" key="2">
    <source>
        <dbReference type="ARBA" id="ARBA00022803"/>
    </source>
</evidence>
<dbReference type="AlphaFoldDB" id="A0A4U5N4G0"/>
<dbReference type="STRING" id="34508.A0A4U5N4G0"/>
<evidence type="ECO:0000313" key="6">
    <source>
        <dbReference type="Proteomes" id="UP000298663"/>
    </source>
</evidence>
<dbReference type="PROSITE" id="PS50005">
    <property type="entry name" value="TPR"/>
    <property type="match status" value="2"/>
</dbReference>
<dbReference type="InterPro" id="IPR011990">
    <property type="entry name" value="TPR-like_helical_dom_sf"/>
</dbReference>
<comment type="caution">
    <text evidence="5">The sequence shown here is derived from an EMBL/GenBank/DDBJ whole genome shotgun (WGS) entry which is preliminary data.</text>
</comment>
<proteinExistence type="predicted"/>
<keyword evidence="6" id="KW-1185">Reference proteome</keyword>
<name>A0A4U5N4G0_STECR</name>
<dbReference type="GO" id="GO:0031415">
    <property type="term" value="C:NatA complex"/>
    <property type="evidence" value="ECO:0007669"/>
    <property type="project" value="TreeGrafter"/>
</dbReference>
<dbReference type="InterPro" id="IPR019734">
    <property type="entry name" value="TPR_rpt"/>
</dbReference>
<feature type="coiled-coil region" evidence="4">
    <location>
        <begin position="597"/>
        <end position="626"/>
    </location>
</feature>
<protein>
    <submittedName>
        <fullName evidence="5">Uncharacterized protein</fullName>
    </submittedName>
</protein>
<feature type="repeat" description="TPR" evidence="3">
    <location>
        <begin position="86"/>
        <end position="119"/>
    </location>
</feature>
<dbReference type="Gene3D" id="1.25.40.1040">
    <property type="match status" value="1"/>
</dbReference>
<dbReference type="Pfam" id="PF13181">
    <property type="entry name" value="TPR_8"/>
    <property type="match status" value="1"/>
</dbReference>
<dbReference type="Pfam" id="PF12569">
    <property type="entry name" value="NatA_aux_su"/>
    <property type="match status" value="1"/>
</dbReference>
<dbReference type="PANTHER" id="PTHR22767:SF2">
    <property type="entry name" value="N(ALPHA)-ACETYLTRANSFERASE 15_16, ISOFORM A"/>
    <property type="match status" value="1"/>
</dbReference>
<keyword evidence="2 3" id="KW-0802">TPR repeat</keyword>
<dbReference type="PIRSF" id="PIRSF000422">
    <property type="entry name" value="N-terminal-AcTrfase-A_aux_su"/>
    <property type="match status" value="1"/>
</dbReference>
<dbReference type="OrthoDB" id="10263032at2759"/>
<gene>
    <name evidence="5" type="ORF">L596_018250</name>
</gene>
<evidence type="ECO:0000256" key="3">
    <source>
        <dbReference type="PROSITE-ProRule" id="PRU00339"/>
    </source>
</evidence>